<evidence type="ECO:0000256" key="3">
    <source>
        <dbReference type="ARBA" id="ARBA00022452"/>
    </source>
</evidence>
<dbReference type="InterPro" id="IPR039426">
    <property type="entry name" value="TonB-dep_rcpt-like"/>
</dbReference>
<keyword evidence="7" id="KW-0998">Cell outer membrane</keyword>
<evidence type="ECO:0000256" key="4">
    <source>
        <dbReference type="ARBA" id="ARBA00022692"/>
    </source>
</evidence>
<dbReference type="Pfam" id="PF13620">
    <property type="entry name" value="CarboxypepD_reg"/>
    <property type="match status" value="1"/>
</dbReference>
<keyword evidence="12" id="KW-1185">Reference proteome</keyword>
<dbReference type="InterPro" id="IPR013784">
    <property type="entry name" value="Carb-bd-like_fold"/>
</dbReference>
<evidence type="ECO:0000256" key="2">
    <source>
        <dbReference type="ARBA" id="ARBA00022448"/>
    </source>
</evidence>
<evidence type="ECO:0000313" key="11">
    <source>
        <dbReference type="EMBL" id="MBB6070952.1"/>
    </source>
</evidence>
<evidence type="ECO:0000256" key="5">
    <source>
        <dbReference type="ARBA" id="ARBA00022729"/>
    </source>
</evidence>
<dbReference type="InterPro" id="IPR036942">
    <property type="entry name" value="Beta-barrel_TonB_sf"/>
</dbReference>
<dbReference type="SUPFAM" id="SSF49452">
    <property type="entry name" value="Starch-binding domain-like"/>
    <property type="match status" value="1"/>
</dbReference>
<gene>
    <name evidence="11" type="ORF">HNQ61_002574</name>
</gene>
<dbReference type="PANTHER" id="PTHR30069">
    <property type="entry name" value="TONB-DEPENDENT OUTER MEMBRANE RECEPTOR"/>
    <property type="match status" value="1"/>
</dbReference>
<keyword evidence="6" id="KW-0472">Membrane</keyword>
<dbReference type="GO" id="GO:0009279">
    <property type="term" value="C:cell outer membrane"/>
    <property type="evidence" value="ECO:0007669"/>
    <property type="project" value="UniProtKB-SubCell"/>
</dbReference>
<evidence type="ECO:0000256" key="8">
    <source>
        <dbReference type="SAM" id="MobiDB-lite"/>
    </source>
</evidence>
<keyword evidence="2" id="KW-0813">Transport</keyword>
<dbReference type="Gene3D" id="2.40.170.20">
    <property type="entry name" value="TonB-dependent receptor, beta-barrel domain"/>
    <property type="match status" value="1"/>
</dbReference>
<organism evidence="11 12">
    <name type="scientific">Longimicrobium terrae</name>
    <dbReference type="NCBI Taxonomy" id="1639882"/>
    <lineage>
        <taxon>Bacteria</taxon>
        <taxon>Pseudomonadati</taxon>
        <taxon>Gemmatimonadota</taxon>
        <taxon>Longimicrobiia</taxon>
        <taxon>Longimicrobiales</taxon>
        <taxon>Longimicrobiaceae</taxon>
        <taxon>Longimicrobium</taxon>
    </lineage>
</organism>
<dbReference type="GO" id="GO:0030246">
    <property type="term" value="F:carbohydrate binding"/>
    <property type="evidence" value="ECO:0007669"/>
    <property type="project" value="InterPro"/>
</dbReference>
<evidence type="ECO:0000256" key="9">
    <source>
        <dbReference type="SAM" id="SignalP"/>
    </source>
</evidence>
<dbReference type="GO" id="GO:0015344">
    <property type="term" value="F:siderophore uptake transmembrane transporter activity"/>
    <property type="evidence" value="ECO:0007669"/>
    <property type="project" value="TreeGrafter"/>
</dbReference>
<feature type="region of interest" description="Disordered" evidence="8">
    <location>
        <begin position="45"/>
        <end position="69"/>
    </location>
</feature>
<feature type="signal peptide" evidence="9">
    <location>
        <begin position="1"/>
        <end position="28"/>
    </location>
</feature>
<dbReference type="EMBL" id="JACHIA010000006">
    <property type="protein sequence ID" value="MBB6070952.1"/>
    <property type="molecule type" value="Genomic_DNA"/>
</dbReference>
<dbReference type="Proteomes" id="UP000582837">
    <property type="component" value="Unassembled WGS sequence"/>
</dbReference>
<evidence type="ECO:0000256" key="7">
    <source>
        <dbReference type="ARBA" id="ARBA00023237"/>
    </source>
</evidence>
<protein>
    <recommendedName>
        <fullName evidence="10">TonB-dependent receptor plug domain-containing protein</fullName>
    </recommendedName>
</protein>
<dbReference type="Gene3D" id="2.170.130.10">
    <property type="entry name" value="TonB-dependent receptor, plug domain"/>
    <property type="match status" value="1"/>
</dbReference>
<dbReference type="InterPro" id="IPR037066">
    <property type="entry name" value="Plug_dom_sf"/>
</dbReference>
<evidence type="ECO:0000313" key="12">
    <source>
        <dbReference type="Proteomes" id="UP000582837"/>
    </source>
</evidence>
<evidence type="ECO:0000256" key="6">
    <source>
        <dbReference type="ARBA" id="ARBA00023136"/>
    </source>
</evidence>
<dbReference type="GO" id="GO:0044718">
    <property type="term" value="P:siderophore transmembrane transport"/>
    <property type="evidence" value="ECO:0007669"/>
    <property type="project" value="TreeGrafter"/>
</dbReference>
<reference evidence="11 12" key="1">
    <citation type="submission" date="2020-08" db="EMBL/GenBank/DDBJ databases">
        <title>Genomic Encyclopedia of Type Strains, Phase IV (KMG-IV): sequencing the most valuable type-strain genomes for metagenomic binning, comparative biology and taxonomic classification.</title>
        <authorList>
            <person name="Goeker M."/>
        </authorList>
    </citation>
    <scope>NUCLEOTIDE SEQUENCE [LARGE SCALE GENOMIC DNA]</scope>
    <source>
        <strain evidence="11 12">DSM 29007</strain>
    </source>
</reference>
<dbReference type="Pfam" id="PF07715">
    <property type="entry name" value="Plug"/>
    <property type="match status" value="1"/>
</dbReference>
<evidence type="ECO:0000256" key="1">
    <source>
        <dbReference type="ARBA" id="ARBA00004571"/>
    </source>
</evidence>
<evidence type="ECO:0000259" key="10">
    <source>
        <dbReference type="Pfam" id="PF07715"/>
    </source>
</evidence>
<feature type="compositionally biased region" description="Low complexity" evidence="8">
    <location>
        <begin position="60"/>
        <end position="69"/>
    </location>
</feature>
<dbReference type="InterPro" id="IPR012910">
    <property type="entry name" value="Plug_dom"/>
</dbReference>
<keyword evidence="5 9" id="KW-0732">Signal</keyword>
<proteinExistence type="predicted"/>
<dbReference type="Gene3D" id="2.60.40.1120">
    <property type="entry name" value="Carboxypeptidase-like, regulatory domain"/>
    <property type="match status" value="1"/>
</dbReference>
<feature type="chain" id="PRO_5032991618" description="TonB-dependent receptor plug domain-containing protein" evidence="9">
    <location>
        <begin position="29"/>
        <end position="822"/>
    </location>
</feature>
<sequence>MNLPRARRTRVSLFLVLLLVLAARPAWAQPGGAVAGRVLGPTGDPVPGAGVEARPASGNGRRTTTTDADGTFRIPGLRAGTWNLRASRVGFGDARQSVSVAASGDTRAELRLVEAPILLETIEVRSPRETQRERTRFETEAGVTARVISGDEIKMLPGLGEADVLRAVEVLPGVVSTSDFSSAFNVRGGSSDQNLILLDGFPVFNPFHLGGLFSVFNSDVIARAELLSGGFGAQYGGRVSSVLTIETKPGEGDLHAETGISVLASRIAVHSDLPRAISRSLGGQKGGWLFSARRSYFDALLRPVTDFPYHLTDVQAGAAIETRGGGQLQFTGYRGRDVLDLSDFDPPGDEEDAQSVLKIRWNWGNDVAGLRWTQPLGSRWVSETRLGVSRYGETLGFPDFADTRFGSSVQEAALRSDFTRQISPRLTLQTGGELNRVSYSNLGQSGGTVFFEAKNAGLFSAAYGQLRWQPSPLWIVEPGLRVDVARTNAGACASGGRPDYFPDDPSAVQPRANRTCLIPSPRVAVKRFLGAERDAAVKVAVGRYVQFLHSIRDEALPISNDTWVLADEYVPPVVSDQVQVGIEKYWGERWFASLEGYYRGYDGVTDLNPGDDPNFIGDDLLVGDGDSYGADLLLRRTTGRLNGWTTISLLKASRTFPDPQAAGLDGVPQTVTYAPIFDRRVDVDVVLQYDVSRSTELGVRWNYGSGTPFTRPVAQVVGFDTDIANGGYRLPRPETDDPEIPYYVVLADRNRERYPAYHRVDITVRRTYQRRWGTFTPYLQVLNGYNKKNVLFYSYNYNENPATRSGISMFPLLPSIGFEASF</sequence>
<accession>A0A841GYW6</accession>
<comment type="subcellular location">
    <subcellularLocation>
        <location evidence="1">Cell outer membrane</location>
        <topology evidence="1">Multi-pass membrane protein</topology>
    </subcellularLocation>
</comment>
<dbReference type="RefSeq" id="WP_170033389.1">
    <property type="nucleotide sequence ID" value="NZ_JABDTL010000001.1"/>
</dbReference>
<dbReference type="SUPFAM" id="SSF56935">
    <property type="entry name" value="Porins"/>
    <property type="match status" value="1"/>
</dbReference>
<dbReference type="PANTHER" id="PTHR30069:SF29">
    <property type="entry name" value="HEMOGLOBIN AND HEMOGLOBIN-HAPTOGLOBIN-BINDING PROTEIN 1-RELATED"/>
    <property type="match status" value="1"/>
</dbReference>
<name>A0A841GYW6_9BACT</name>
<dbReference type="AlphaFoldDB" id="A0A841GYW6"/>
<keyword evidence="4" id="KW-0812">Transmembrane</keyword>
<comment type="caution">
    <text evidence="11">The sequence shown here is derived from an EMBL/GenBank/DDBJ whole genome shotgun (WGS) entry which is preliminary data.</text>
</comment>
<feature type="domain" description="TonB-dependent receptor plug" evidence="10">
    <location>
        <begin position="143"/>
        <end position="238"/>
    </location>
</feature>
<keyword evidence="3" id="KW-1134">Transmembrane beta strand</keyword>